<evidence type="ECO:0000313" key="6">
    <source>
        <dbReference type="Proteomes" id="UP000316500"/>
    </source>
</evidence>
<dbReference type="PIRSF" id="PIRSF019345">
    <property type="entry name" value="ScpB"/>
    <property type="match status" value="1"/>
</dbReference>
<dbReference type="GO" id="GO:0051301">
    <property type="term" value="P:cell division"/>
    <property type="evidence" value="ECO:0007669"/>
    <property type="project" value="UniProtKB-KW"/>
</dbReference>
<sequence length="218" mass="23518">MSEQKTLQDGLAELEALPGGPRAALEAVLMVIDQPATSEELAAGLNVTVAVVEDLLQDLQREYSGYTVKAPDVDAVGFADASTAPRGFELRNVAGGWRIYSRSDFADIVGRFVLEGQTTRLTQAALETLAVIAYRQPVSRARVSAIRGVNVDSVVRTLTQRGLIEDSGNDPESGAVLYRTTSYFLERMGIGSVAELPQLSPHLPGLEGIDEYYDASRM</sequence>
<keyword evidence="2" id="KW-0132">Cell division</keyword>
<dbReference type="RefSeq" id="WP_144652831.1">
    <property type="nucleotide sequence ID" value="NZ_VNFK01000020.1"/>
</dbReference>
<name>A0A558GQE6_PAENT</name>
<dbReference type="AlphaFoldDB" id="A0A558GQE6"/>
<dbReference type="SUPFAM" id="SSF46785">
    <property type="entry name" value="Winged helix' DNA-binding domain"/>
    <property type="match status" value="2"/>
</dbReference>
<evidence type="ECO:0000256" key="4">
    <source>
        <dbReference type="ARBA" id="ARBA00023306"/>
    </source>
</evidence>
<dbReference type="PANTHER" id="PTHR34298:SF2">
    <property type="entry name" value="SEGREGATION AND CONDENSATION PROTEIN B"/>
    <property type="match status" value="1"/>
</dbReference>
<dbReference type="GO" id="GO:0051304">
    <property type="term" value="P:chromosome separation"/>
    <property type="evidence" value="ECO:0007669"/>
    <property type="project" value="InterPro"/>
</dbReference>
<protein>
    <submittedName>
        <fullName evidence="5">SMC-Scp complex subunit ScpB</fullName>
    </submittedName>
</protein>
<gene>
    <name evidence="5" type="ORF">FQP90_20070</name>
</gene>
<dbReference type="InterPro" id="IPR005234">
    <property type="entry name" value="ScpB_csome_segregation"/>
</dbReference>
<dbReference type="EMBL" id="VNFK01000020">
    <property type="protein sequence ID" value="TVU59115.1"/>
    <property type="molecule type" value="Genomic_DNA"/>
</dbReference>
<evidence type="ECO:0000256" key="2">
    <source>
        <dbReference type="ARBA" id="ARBA00022618"/>
    </source>
</evidence>
<dbReference type="Pfam" id="PF04079">
    <property type="entry name" value="SMC_ScpB"/>
    <property type="match status" value="1"/>
</dbReference>
<reference evidence="5 6" key="1">
    <citation type="submission" date="2019-07" db="EMBL/GenBank/DDBJ databases">
        <title>Diversity of Bacteria from Kongsfjorden, Arctic.</title>
        <authorList>
            <person name="Yu Y."/>
        </authorList>
    </citation>
    <scope>NUCLEOTIDE SEQUENCE [LARGE SCALE GENOMIC DNA]</scope>
    <source>
        <strain evidence="5 6">SM1928</strain>
    </source>
</reference>
<evidence type="ECO:0000256" key="3">
    <source>
        <dbReference type="ARBA" id="ARBA00022829"/>
    </source>
</evidence>
<dbReference type="Gene3D" id="1.10.10.10">
    <property type="entry name" value="Winged helix-like DNA-binding domain superfamily/Winged helix DNA-binding domain"/>
    <property type="match status" value="2"/>
</dbReference>
<evidence type="ECO:0000256" key="1">
    <source>
        <dbReference type="ARBA" id="ARBA00022490"/>
    </source>
</evidence>
<evidence type="ECO:0000313" key="5">
    <source>
        <dbReference type="EMBL" id="TVU59115.1"/>
    </source>
</evidence>
<proteinExistence type="predicted"/>
<organism evidence="5 6">
    <name type="scientific">Paenarthrobacter nitroguajacolicus</name>
    <name type="common">Arthrobacter nitroguajacolicus</name>
    <dbReference type="NCBI Taxonomy" id="211146"/>
    <lineage>
        <taxon>Bacteria</taxon>
        <taxon>Bacillati</taxon>
        <taxon>Actinomycetota</taxon>
        <taxon>Actinomycetes</taxon>
        <taxon>Micrococcales</taxon>
        <taxon>Micrococcaceae</taxon>
        <taxon>Paenarthrobacter</taxon>
    </lineage>
</organism>
<accession>A0A558GQE6</accession>
<dbReference type="PANTHER" id="PTHR34298">
    <property type="entry name" value="SEGREGATION AND CONDENSATION PROTEIN B"/>
    <property type="match status" value="1"/>
</dbReference>
<keyword evidence="1" id="KW-0963">Cytoplasm</keyword>
<comment type="caution">
    <text evidence="5">The sequence shown here is derived from an EMBL/GenBank/DDBJ whole genome shotgun (WGS) entry which is preliminary data.</text>
</comment>
<dbReference type="InterPro" id="IPR036390">
    <property type="entry name" value="WH_DNA-bd_sf"/>
</dbReference>
<keyword evidence="3" id="KW-0159">Chromosome partition</keyword>
<dbReference type="Proteomes" id="UP000316500">
    <property type="component" value="Unassembled WGS sequence"/>
</dbReference>
<dbReference type="InterPro" id="IPR036388">
    <property type="entry name" value="WH-like_DNA-bd_sf"/>
</dbReference>
<dbReference type="OrthoDB" id="9806226at2"/>
<keyword evidence="4" id="KW-0131">Cell cycle</keyword>